<dbReference type="CDD" id="cd16377">
    <property type="entry name" value="23S_rRNA_IVP_like"/>
    <property type="match status" value="1"/>
</dbReference>
<evidence type="ECO:0000313" key="1">
    <source>
        <dbReference type="EMBL" id="TLS66752.1"/>
    </source>
</evidence>
<accession>A0A5R9GRX7</accession>
<dbReference type="RefSeq" id="WP_138239581.1">
    <property type="nucleotide sequence ID" value="NZ_VBRY01000008.1"/>
</dbReference>
<organism evidence="1 2">
    <name type="scientific">Mariprofundus erugo</name>
    <dbReference type="NCBI Taxonomy" id="2528639"/>
    <lineage>
        <taxon>Bacteria</taxon>
        <taxon>Pseudomonadati</taxon>
        <taxon>Pseudomonadota</taxon>
        <taxon>Candidatius Mariprofundia</taxon>
        <taxon>Mariprofundales</taxon>
        <taxon>Mariprofundaceae</taxon>
        <taxon>Mariprofundus</taxon>
    </lineage>
</organism>
<protein>
    <submittedName>
        <fullName evidence="1">Four helix bundle protein</fullName>
    </submittedName>
</protein>
<dbReference type="Proteomes" id="UP000306585">
    <property type="component" value="Unassembled WGS sequence"/>
</dbReference>
<proteinExistence type="predicted"/>
<evidence type="ECO:0000313" key="2">
    <source>
        <dbReference type="Proteomes" id="UP000306585"/>
    </source>
</evidence>
<gene>
    <name evidence="1" type="ORF">FEF65_09535</name>
</gene>
<dbReference type="NCBIfam" id="TIGR02436">
    <property type="entry name" value="four helix bundle protein"/>
    <property type="match status" value="1"/>
</dbReference>
<dbReference type="InterPro" id="IPR012657">
    <property type="entry name" value="23S_rRNA-intervening_sequence"/>
</dbReference>
<dbReference type="EMBL" id="VBRY01000008">
    <property type="protein sequence ID" value="TLS66752.1"/>
    <property type="molecule type" value="Genomic_DNA"/>
</dbReference>
<reference evidence="1 2" key="1">
    <citation type="journal article" date="2019" name="Appl. Environ. Microbiol.">
        <title>Environmental Evidence and Genomic Insight of Iron-oxidizing Bacteria Preference Towards More Corrosion Resistant Stainless Steel at Higher Salinities.</title>
        <authorList>
            <person name="Garrison C.E."/>
            <person name="Price K.A."/>
            <person name="Field E.K."/>
        </authorList>
    </citation>
    <scope>NUCLEOTIDE SEQUENCE [LARGE SCALE GENOMIC DNA]</scope>
    <source>
        <strain evidence="1 2">P3</strain>
    </source>
</reference>
<name>A0A5R9GRX7_9PROT</name>
<keyword evidence="2" id="KW-1185">Reference proteome</keyword>
<dbReference type="InterPro" id="IPR036583">
    <property type="entry name" value="23S_rRNA_IVS_sf"/>
</dbReference>
<dbReference type="AlphaFoldDB" id="A0A5R9GRX7"/>
<comment type="caution">
    <text evidence="1">The sequence shown here is derived from an EMBL/GenBank/DDBJ whole genome shotgun (WGS) entry which is preliminary data.</text>
</comment>
<dbReference type="Gene3D" id="1.20.1440.60">
    <property type="entry name" value="23S rRNA-intervening sequence"/>
    <property type="match status" value="1"/>
</dbReference>
<dbReference type="PANTHER" id="PTHR38471:SF2">
    <property type="entry name" value="FOUR HELIX BUNDLE PROTEIN"/>
    <property type="match status" value="1"/>
</dbReference>
<dbReference type="SUPFAM" id="SSF158446">
    <property type="entry name" value="IVS-encoded protein-like"/>
    <property type="match status" value="1"/>
</dbReference>
<sequence>MRRKHHDLQVWQLGMRLVKEVYSVTRTFPESERFGLCSQMQRASVSIPSNIAEGAGRNGEKEFLQFLSIARGSLCELETQLMISHELGYVREEKEVLDLINETYAKLNALMTSIRARGAK</sequence>
<dbReference type="PANTHER" id="PTHR38471">
    <property type="entry name" value="FOUR HELIX BUNDLE PROTEIN"/>
    <property type="match status" value="1"/>
</dbReference>
<dbReference type="Pfam" id="PF05635">
    <property type="entry name" value="23S_rRNA_IVP"/>
    <property type="match status" value="1"/>
</dbReference>